<sequence>MSSHLPAFLTLPYELRLEIYGLVLDQRLGYFPRSYLSISSVNRQIRQEVLPLVLRNSRYFSSLEKLSDWASRGDPVLLKQIQNVTVHIFEDSLIPIADALASNSKDDLPRTRIGPRFWRTMSAPQVGRVNTKPTGRQSLRTRLLSALSISPADIKTGSSKDSIASAWDAFAAIKDVKKLWILFKDSTHPSSRRSFPVEQELILDIIATTCHHVQEFTVFSELVSLDYLSHFQDLRLLRFGGYSKSDPEETLRILKSLKKLDTLIIYRYPEGYDIDNNITTSKLPQYLALTPHVIAQLNPLKHFQVSHMSSIIESQHINVPVLQALRNHLPWLRIFQLSSDFPLMEEIVEDLLEFLAESRITDLKIRVKIPKRFEEGDVVSFFPKTCKNGEASTRNANVPDLVHLAMTASGACHHITHVNRMCVGI</sequence>
<dbReference type="OrthoDB" id="4413570at2759"/>
<keyword evidence="2" id="KW-1185">Reference proteome</keyword>
<accession>A0A1L7WZI6</accession>
<protein>
    <submittedName>
        <fullName evidence="1">Uncharacterized protein</fullName>
    </submittedName>
</protein>
<gene>
    <name evidence="1" type="ORF">PAC_08076</name>
</gene>
<dbReference type="AlphaFoldDB" id="A0A1L7WZI6"/>
<dbReference type="Proteomes" id="UP000184330">
    <property type="component" value="Unassembled WGS sequence"/>
</dbReference>
<evidence type="ECO:0000313" key="1">
    <source>
        <dbReference type="EMBL" id="CZR58185.1"/>
    </source>
</evidence>
<dbReference type="EMBL" id="FJOG01000011">
    <property type="protein sequence ID" value="CZR58185.1"/>
    <property type="molecule type" value="Genomic_DNA"/>
</dbReference>
<reference evidence="1 2" key="1">
    <citation type="submission" date="2016-03" db="EMBL/GenBank/DDBJ databases">
        <authorList>
            <person name="Ploux O."/>
        </authorList>
    </citation>
    <scope>NUCLEOTIDE SEQUENCE [LARGE SCALE GENOMIC DNA]</scope>
    <source>
        <strain evidence="1 2">UAMH 11012</strain>
    </source>
</reference>
<organism evidence="1 2">
    <name type="scientific">Phialocephala subalpina</name>
    <dbReference type="NCBI Taxonomy" id="576137"/>
    <lineage>
        <taxon>Eukaryota</taxon>
        <taxon>Fungi</taxon>
        <taxon>Dikarya</taxon>
        <taxon>Ascomycota</taxon>
        <taxon>Pezizomycotina</taxon>
        <taxon>Leotiomycetes</taxon>
        <taxon>Helotiales</taxon>
        <taxon>Mollisiaceae</taxon>
        <taxon>Phialocephala</taxon>
        <taxon>Phialocephala fortinii species complex</taxon>
    </lineage>
</organism>
<name>A0A1L7WZI6_9HELO</name>
<proteinExistence type="predicted"/>
<evidence type="ECO:0000313" key="2">
    <source>
        <dbReference type="Proteomes" id="UP000184330"/>
    </source>
</evidence>